<name>A0A2Z6RLW3_9GLOM</name>
<dbReference type="InterPro" id="IPR006597">
    <property type="entry name" value="Sel1-like"/>
</dbReference>
<sequence length="704" mass="81838">MAKATDLSIETTTAVINHIELETSVAIPFSQFIPLIKDVNDIISEVTDLCKSAQHCKNIVKILLERISTVNVSINILQARGDLTSTYYKSLQRLLQILQGIKIYSKEITQYNTVQKFLGTNTVEKKFKELCEEYDSSIISLNSSLSVNFFFNTKQDDEIVKEDVEQLLKFQEALAESMKDVQQKVNVLIERVSEMSITMQTMQNLMDIKKKKDDVSKIQTKIDNIFSTSLLPFDDYKEADEKERSNKLRKYVHIKIQEEYAFKVMEQEHFYDVKNQVTILMKLKDCQNIINFYGLTSNDSKTYLITEWAEKGNLREYILTHGQNIDLKFKIRISYDIAKGLNFLNAVKIFHRDVRAENIVITDHDIAKITNIKYRRRVEEVTDNIAINKESVRYCPPERLRRGITGEKNDKYLYDAKCEVYSFGILLWEIAECKIPYDKFEDFMEITKKVVGGYREKFTPGTDIPMKYQDLVNKSVDQNPGSRPILSRLLTDLMDIFRSLETPNRPNSLSNSPKIPPVRKMTQIEEAEDCTITNWNSFNTDWDSFDYMTLDKAIERHKNESKDKEILYKCFDTYANMDSPRAKYWKAYYISKDWSNLDCSNDEKHKLSAQLLKAAADYGDEIPDAQLRYATMIMQGKGVKPDKEEAVKYFLKAAKNGHVVAMFNIATYYYSLKENELGNYYMISAANKGYEKAIDYCKKKNVPY</sequence>
<dbReference type="Proteomes" id="UP000247702">
    <property type="component" value="Unassembled WGS sequence"/>
</dbReference>
<keyword evidence="6" id="KW-1185">Reference proteome</keyword>
<evidence type="ECO:0000259" key="3">
    <source>
        <dbReference type="PROSITE" id="PS50011"/>
    </source>
</evidence>
<dbReference type="OrthoDB" id="346907at2759"/>
<dbReference type="Proteomes" id="UP000615446">
    <property type="component" value="Unassembled WGS sequence"/>
</dbReference>
<keyword evidence="5" id="KW-0418">Kinase</keyword>
<organism evidence="4 6">
    <name type="scientific">Rhizophagus clarus</name>
    <dbReference type="NCBI Taxonomy" id="94130"/>
    <lineage>
        <taxon>Eukaryota</taxon>
        <taxon>Fungi</taxon>
        <taxon>Fungi incertae sedis</taxon>
        <taxon>Mucoromycota</taxon>
        <taxon>Glomeromycotina</taxon>
        <taxon>Glomeromycetes</taxon>
        <taxon>Glomerales</taxon>
        <taxon>Glomeraceae</taxon>
        <taxon>Rhizophagus</taxon>
    </lineage>
</organism>
<dbReference type="InterPro" id="IPR008266">
    <property type="entry name" value="Tyr_kinase_AS"/>
</dbReference>
<dbReference type="GO" id="GO:0097527">
    <property type="term" value="P:necroptotic signaling pathway"/>
    <property type="evidence" value="ECO:0007669"/>
    <property type="project" value="TreeGrafter"/>
</dbReference>
<dbReference type="PROSITE" id="PS50011">
    <property type="entry name" value="PROTEIN_KINASE_DOM"/>
    <property type="match status" value="1"/>
</dbReference>
<dbReference type="SMART" id="SM00671">
    <property type="entry name" value="SEL1"/>
    <property type="match status" value="2"/>
</dbReference>
<dbReference type="InterPro" id="IPR051681">
    <property type="entry name" value="Ser/Thr_Kinases-Pseudokinases"/>
</dbReference>
<evidence type="ECO:0000313" key="4">
    <source>
        <dbReference type="EMBL" id="GBC03161.1"/>
    </source>
</evidence>
<evidence type="ECO:0000313" key="5">
    <source>
        <dbReference type="EMBL" id="GES97473.1"/>
    </source>
</evidence>
<evidence type="ECO:0000256" key="2">
    <source>
        <dbReference type="ARBA" id="ARBA00022840"/>
    </source>
</evidence>
<dbReference type="GO" id="GO:0004713">
    <property type="term" value="F:protein tyrosine kinase activity"/>
    <property type="evidence" value="ECO:0007669"/>
    <property type="project" value="InterPro"/>
</dbReference>
<dbReference type="AlphaFoldDB" id="A0A2Z6RLW3"/>
<evidence type="ECO:0000256" key="1">
    <source>
        <dbReference type="ARBA" id="ARBA00022741"/>
    </source>
</evidence>
<dbReference type="InterPro" id="IPR036537">
    <property type="entry name" value="Adaptor_Cbl_N_dom_sf"/>
</dbReference>
<evidence type="ECO:0000313" key="6">
    <source>
        <dbReference type="Proteomes" id="UP000247702"/>
    </source>
</evidence>
<dbReference type="InterPro" id="IPR011990">
    <property type="entry name" value="TPR-like_helical_dom_sf"/>
</dbReference>
<keyword evidence="1" id="KW-0547">Nucleotide-binding</keyword>
<dbReference type="SUPFAM" id="SSF56112">
    <property type="entry name" value="Protein kinase-like (PK-like)"/>
    <property type="match status" value="1"/>
</dbReference>
<comment type="caution">
    <text evidence="4">The sequence shown here is derived from an EMBL/GenBank/DDBJ whole genome shotgun (WGS) entry which is preliminary data.</text>
</comment>
<keyword evidence="2" id="KW-0067">ATP-binding</keyword>
<gene>
    <name evidence="5" type="ORF">RCL2_002406400</name>
    <name evidence="4" type="ORF">RclHR1_00500009</name>
</gene>
<dbReference type="PROSITE" id="PS00109">
    <property type="entry name" value="PROTEIN_KINASE_TYR"/>
    <property type="match status" value="1"/>
</dbReference>
<accession>A0A2Z6RLW3</accession>
<dbReference type="EMBL" id="BEXD01003871">
    <property type="protein sequence ID" value="GBC03161.1"/>
    <property type="molecule type" value="Genomic_DNA"/>
</dbReference>
<feature type="domain" description="Protein kinase" evidence="3">
    <location>
        <begin position="236"/>
        <end position="497"/>
    </location>
</feature>
<dbReference type="InterPro" id="IPR000719">
    <property type="entry name" value="Prot_kinase_dom"/>
</dbReference>
<protein>
    <submittedName>
        <fullName evidence="5">Kinase-like domain-containing protein</fullName>
    </submittedName>
</protein>
<dbReference type="InterPro" id="IPR001245">
    <property type="entry name" value="Ser-Thr/Tyr_kinase_cat_dom"/>
</dbReference>
<keyword evidence="5" id="KW-0808">Transferase</keyword>
<dbReference type="InterPro" id="IPR059179">
    <property type="entry name" value="MLKL-like_MCAfunc"/>
</dbReference>
<dbReference type="CDD" id="cd21037">
    <property type="entry name" value="MLKL_NTD"/>
    <property type="match status" value="1"/>
</dbReference>
<dbReference type="EMBL" id="BLAL01000259">
    <property type="protein sequence ID" value="GES97473.1"/>
    <property type="molecule type" value="Genomic_DNA"/>
</dbReference>
<proteinExistence type="predicted"/>
<dbReference type="SUPFAM" id="SSF81901">
    <property type="entry name" value="HCP-like"/>
    <property type="match status" value="1"/>
</dbReference>
<dbReference type="InterPro" id="IPR020635">
    <property type="entry name" value="Tyr_kinase_cat_dom"/>
</dbReference>
<dbReference type="Gene3D" id="1.10.510.10">
    <property type="entry name" value="Transferase(Phosphotransferase) domain 1"/>
    <property type="match status" value="1"/>
</dbReference>
<dbReference type="Pfam" id="PF07714">
    <property type="entry name" value="PK_Tyr_Ser-Thr"/>
    <property type="match status" value="1"/>
</dbReference>
<dbReference type="Gene3D" id="1.20.930.20">
    <property type="entry name" value="Adaptor protein Cbl, N-terminal domain"/>
    <property type="match status" value="1"/>
</dbReference>
<dbReference type="Pfam" id="PF08238">
    <property type="entry name" value="Sel1"/>
    <property type="match status" value="2"/>
</dbReference>
<dbReference type="Gene3D" id="1.25.40.10">
    <property type="entry name" value="Tetratricopeptide repeat domain"/>
    <property type="match status" value="1"/>
</dbReference>
<dbReference type="PANTHER" id="PTHR44329">
    <property type="entry name" value="SERINE/THREONINE-PROTEIN KINASE TNNI3K-RELATED"/>
    <property type="match status" value="1"/>
</dbReference>
<reference evidence="4 6" key="1">
    <citation type="submission" date="2017-11" db="EMBL/GenBank/DDBJ databases">
        <title>The genome of Rhizophagus clarus HR1 reveals common genetic basis of auxotrophy among arbuscular mycorrhizal fungi.</title>
        <authorList>
            <person name="Kobayashi Y."/>
        </authorList>
    </citation>
    <scope>NUCLEOTIDE SEQUENCE [LARGE SCALE GENOMIC DNA]</scope>
    <source>
        <strain evidence="4 6">HR1</strain>
    </source>
</reference>
<dbReference type="STRING" id="94130.A0A2Z6RLW3"/>
<dbReference type="GO" id="GO:0007166">
    <property type="term" value="P:cell surface receptor signaling pathway"/>
    <property type="evidence" value="ECO:0007669"/>
    <property type="project" value="InterPro"/>
</dbReference>
<reference evidence="5" key="2">
    <citation type="submission" date="2019-10" db="EMBL/GenBank/DDBJ databases">
        <title>Conservation and host-specific expression of non-tandemly repeated heterogenous ribosome RNA gene in arbuscular mycorrhizal fungi.</title>
        <authorList>
            <person name="Maeda T."/>
            <person name="Kobayashi Y."/>
            <person name="Nakagawa T."/>
            <person name="Ezawa T."/>
            <person name="Yamaguchi K."/>
            <person name="Bino T."/>
            <person name="Nishimoto Y."/>
            <person name="Shigenobu S."/>
            <person name="Kawaguchi M."/>
        </authorList>
    </citation>
    <scope>NUCLEOTIDE SEQUENCE</scope>
    <source>
        <strain evidence="5">HR1</strain>
    </source>
</reference>
<dbReference type="GO" id="GO:0005524">
    <property type="term" value="F:ATP binding"/>
    <property type="evidence" value="ECO:0007669"/>
    <property type="project" value="UniProtKB-KW"/>
</dbReference>
<dbReference type="InterPro" id="IPR011009">
    <property type="entry name" value="Kinase-like_dom_sf"/>
</dbReference>
<dbReference type="PANTHER" id="PTHR44329:SF298">
    <property type="entry name" value="MIXED LINEAGE KINASE DOMAIN-LIKE PROTEIN"/>
    <property type="match status" value="1"/>
</dbReference>
<dbReference type="SMART" id="SM00219">
    <property type="entry name" value="TyrKc"/>
    <property type="match status" value="1"/>
</dbReference>